<comment type="caution">
    <text evidence="2">The sequence shown here is derived from an EMBL/GenBank/DDBJ whole genome shotgun (WGS) entry which is preliminary data.</text>
</comment>
<reference evidence="2 3" key="1">
    <citation type="journal article" date="2019" name="Int. J. Syst. Evol. Microbiol.">
        <title>The Global Catalogue of Microorganisms (GCM) 10K type strain sequencing project: providing services to taxonomists for standard genome sequencing and annotation.</title>
        <authorList>
            <consortium name="The Broad Institute Genomics Platform"/>
            <consortium name="The Broad Institute Genome Sequencing Center for Infectious Disease"/>
            <person name="Wu L."/>
            <person name="Ma J."/>
        </authorList>
    </citation>
    <scope>NUCLEOTIDE SEQUENCE [LARGE SCALE GENOMIC DNA]</scope>
    <source>
        <strain evidence="2 3">JCM 7356</strain>
    </source>
</reference>
<protein>
    <submittedName>
        <fullName evidence="2">Uncharacterized protein</fullName>
    </submittedName>
</protein>
<dbReference type="Proteomes" id="UP001500305">
    <property type="component" value="Unassembled WGS sequence"/>
</dbReference>
<gene>
    <name evidence="2" type="ORF">GCM10010430_02260</name>
</gene>
<evidence type="ECO:0000313" key="2">
    <source>
        <dbReference type="EMBL" id="GAA2226672.1"/>
    </source>
</evidence>
<evidence type="ECO:0000256" key="1">
    <source>
        <dbReference type="SAM" id="MobiDB-lite"/>
    </source>
</evidence>
<dbReference type="EMBL" id="BAAATR010000001">
    <property type="protein sequence ID" value="GAA2226672.1"/>
    <property type="molecule type" value="Genomic_DNA"/>
</dbReference>
<accession>A0ABN3DBD9</accession>
<keyword evidence="3" id="KW-1185">Reference proteome</keyword>
<name>A0ABN3DBD9_9ACTN</name>
<evidence type="ECO:0000313" key="3">
    <source>
        <dbReference type="Proteomes" id="UP001500305"/>
    </source>
</evidence>
<proteinExistence type="predicted"/>
<dbReference type="RefSeq" id="WP_344634228.1">
    <property type="nucleotide sequence ID" value="NZ_BAAATR010000001.1"/>
</dbReference>
<organism evidence="2 3">
    <name type="scientific">Kitasatospora cystarginea</name>
    <dbReference type="NCBI Taxonomy" id="58350"/>
    <lineage>
        <taxon>Bacteria</taxon>
        <taxon>Bacillati</taxon>
        <taxon>Actinomycetota</taxon>
        <taxon>Actinomycetes</taxon>
        <taxon>Kitasatosporales</taxon>
        <taxon>Streptomycetaceae</taxon>
        <taxon>Kitasatospora</taxon>
    </lineage>
</organism>
<sequence>MPSPHEDSAPGDETSSKTRSTGVGGRRDDAPDCGPENEPSGWSDCDYDGIEPHHNLD</sequence>
<feature type="region of interest" description="Disordered" evidence="1">
    <location>
        <begin position="1"/>
        <end position="57"/>
    </location>
</feature>